<comment type="caution">
    <text evidence="14">The sequence shown here is derived from an EMBL/GenBank/DDBJ whole genome shotgun (WGS) entry which is preliminary data.</text>
</comment>
<dbReference type="PRINTS" id="PR01084">
    <property type="entry name" value="NAHEXCHNGR"/>
</dbReference>
<feature type="domain" description="Cation/H+ exchanger transmembrane" evidence="13">
    <location>
        <begin position="2"/>
        <end position="374"/>
    </location>
</feature>
<feature type="transmembrane region" description="Helical" evidence="12">
    <location>
        <begin position="287"/>
        <end position="310"/>
    </location>
</feature>
<feature type="transmembrane region" description="Helical" evidence="12">
    <location>
        <begin position="73"/>
        <end position="92"/>
    </location>
</feature>
<dbReference type="GO" id="GO:0005886">
    <property type="term" value="C:plasma membrane"/>
    <property type="evidence" value="ECO:0007669"/>
    <property type="project" value="UniProtKB-SubCell"/>
</dbReference>
<organism evidence="14">
    <name type="scientific">hydrocarbon metagenome</name>
    <dbReference type="NCBI Taxonomy" id="938273"/>
    <lineage>
        <taxon>unclassified sequences</taxon>
        <taxon>metagenomes</taxon>
        <taxon>ecological metagenomes</taxon>
    </lineage>
</organism>
<evidence type="ECO:0000313" key="14">
    <source>
        <dbReference type="EMBL" id="KUG03684.1"/>
    </source>
</evidence>
<evidence type="ECO:0000256" key="7">
    <source>
        <dbReference type="ARBA" id="ARBA00023053"/>
    </source>
</evidence>
<evidence type="ECO:0000256" key="8">
    <source>
        <dbReference type="ARBA" id="ARBA00023065"/>
    </source>
</evidence>
<keyword evidence="2" id="KW-0813">Transport</keyword>
<evidence type="ECO:0000256" key="4">
    <source>
        <dbReference type="ARBA" id="ARBA00022475"/>
    </source>
</evidence>
<accession>A0A0W8E4W2</accession>
<evidence type="ECO:0000256" key="12">
    <source>
        <dbReference type="SAM" id="Phobius"/>
    </source>
</evidence>
<keyword evidence="8" id="KW-0406">Ion transport</keyword>
<dbReference type="EMBL" id="LNQE01001872">
    <property type="protein sequence ID" value="KUG03684.1"/>
    <property type="molecule type" value="Genomic_DNA"/>
</dbReference>
<gene>
    <name evidence="14" type="ORF">ASZ90_018929</name>
</gene>
<evidence type="ECO:0000256" key="5">
    <source>
        <dbReference type="ARBA" id="ARBA00022692"/>
    </source>
</evidence>
<keyword evidence="6 12" id="KW-1133">Transmembrane helix</keyword>
<keyword evidence="3" id="KW-0050">Antiport</keyword>
<feature type="transmembrane region" description="Helical" evidence="12">
    <location>
        <begin position="351"/>
        <end position="370"/>
    </location>
</feature>
<evidence type="ECO:0000256" key="1">
    <source>
        <dbReference type="ARBA" id="ARBA00004651"/>
    </source>
</evidence>
<keyword evidence="5 12" id="KW-0812">Transmembrane</keyword>
<feature type="transmembrane region" description="Helical" evidence="12">
    <location>
        <begin position="140"/>
        <end position="158"/>
    </location>
</feature>
<dbReference type="GO" id="GO:0098719">
    <property type="term" value="P:sodium ion import across plasma membrane"/>
    <property type="evidence" value="ECO:0007669"/>
    <property type="project" value="TreeGrafter"/>
</dbReference>
<comment type="subcellular location">
    <subcellularLocation>
        <location evidence="1">Cell membrane</location>
        <topology evidence="1">Multi-pass membrane protein</topology>
    </subcellularLocation>
</comment>
<proteinExistence type="predicted"/>
<evidence type="ECO:0000256" key="9">
    <source>
        <dbReference type="ARBA" id="ARBA00023136"/>
    </source>
</evidence>
<feature type="transmembrane region" description="Helical" evidence="12">
    <location>
        <begin position="164"/>
        <end position="188"/>
    </location>
</feature>
<feature type="transmembrane region" description="Helical" evidence="12">
    <location>
        <begin position="12"/>
        <end position="32"/>
    </location>
</feature>
<keyword evidence="4" id="KW-1003">Cell membrane</keyword>
<dbReference type="AlphaFoldDB" id="A0A0W8E4W2"/>
<evidence type="ECO:0000256" key="6">
    <source>
        <dbReference type="ARBA" id="ARBA00022989"/>
    </source>
</evidence>
<evidence type="ECO:0000259" key="13">
    <source>
        <dbReference type="Pfam" id="PF00999"/>
    </source>
</evidence>
<dbReference type="InterPro" id="IPR018422">
    <property type="entry name" value="Cation/H_exchanger_CPA1"/>
</dbReference>
<dbReference type="GO" id="GO:0051453">
    <property type="term" value="P:regulation of intracellular pH"/>
    <property type="evidence" value="ECO:0007669"/>
    <property type="project" value="TreeGrafter"/>
</dbReference>
<dbReference type="InterPro" id="IPR006153">
    <property type="entry name" value="Cation/H_exchanger_TM"/>
</dbReference>
<sequence>MVIATIVAMAGRFIRIPYALALVITGLIIAPFHVLPQIELEPHILFTVFLPPLLFESAINIRVRLLKENALPIAIYALVGTVISTLVVGYSISWLLNLPLAVGLAFGALISPTDPISVIAIFKELGVGKRLSLIMESESLFNDGVAIVLFTLLVNYASGQEISILGGIQSFILVVFGGVLVGGGIGFVASRLTREYDDHLFEIMLTTIAAFGAYLSAETLHVSGVIAVVTAGLVMGSYGMRTGMTASTRLAVNSFWEYLAFAVNSIVFLLVGFEVALFDLTQRGTDILLAIPVVLVGRAAAVYLLSPLVNRFKGDIPFSWQHVLFWGGLRGAIPMALVLGLGANFPYRAELLVVTFGVVLISLLVQGLSIKPLIRSLGLASKGGLLAEYGRLSSQLLAGEAAIMELQRLKSSKSISSNNYQVIYEEYRTRLQEIEQQLEELHQNELVLNFTLENKARIQALQTEKSTLQEAMRRGIIDDLDLQVLSARIDDDLDTLRQKTRNE</sequence>
<keyword evidence="7" id="KW-0915">Sodium</keyword>
<dbReference type="GO" id="GO:0015385">
    <property type="term" value="F:sodium:proton antiporter activity"/>
    <property type="evidence" value="ECO:0007669"/>
    <property type="project" value="InterPro"/>
</dbReference>
<dbReference type="PANTHER" id="PTHR10110">
    <property type="entry name" value="SODIUM/HYDROGEN EXCHANGER"/>
    <property type="match status" value="1"/>
</dbReference>
<keyword evidence="11" id="KW-0175">Coiled coil</keyword>
<name>A0A0W8E4W2_9ZZZZ</name>
<dbReference type="NCBIfam" id="TIGR00831">
    <property type="entry name" value="a_cpa1"/>
    <property type="match status" value="1"/>
</dbReference>
<dbReference type="PANTHER" id="PTHR10110:SF195">
    <property type="entry name" value="NA(+)_H(+) ANTIPORTER NHAS2"/>
    <property type="match status" value="1"/>
</dbReference>
<evidence type="ECO:0000256" key="2">
    <source>
        <dbReference type="ARBA" id="ARBA00022448"/>
    </source>
</evidence>
<evidence type="ECO:0000256" key="3">
    <source>
        <dbReference type="ARBA" id="ARBA00022449"/>
    </source>
</evidence>
<protein>
    <submittedName>
        <fullName evidence="14">Na+/h+ antiporter</fullName>
    </submittedName>
</protein>
<dbReference type="InterPro" id="IPR004705">
    <property type="entry name" value="Cation/H_exchanger_CPA1_bac"/>
</dbReference>
<dbReference type="Gene3D" id="6.10.140.1330">
    <property type="match status" value="1"/>
</dbReference>
<feature type="transmembrane region" description="Helical" evidence="12">
    <location>
        <begin position="255"/>
        <end position="275"/>
    </location>
</feature>
<evidence type="ECO:0000256" key="11">
    <source>
        <dbReference type="SAM" id="Coils"/>
    </source>
</evidence>
<feature type="transmembrane region" description="Helical" evidence="12">
    <location>
        <begin position="44"/>
        <end position="61"/>
    </location>
</feature>
<feature type="coiled-coil region" evidence="11">
    <location>
        <begin position="417"/>
        <end position="444"/>
    </location>
</feature>
<dbReference type="GO" id="GO:0015386">
    <property type="term" value="F:potassium:proton antiporter activity"/>
    <property type="evidence" value="ECO:0007669"/>
    <property type="project" value="TreeGrafter"/>
</dbReference>
<dbReference type="InterPro" id="IPR004709">
    <property type="entry name" value="NaH_exchanger"/>
</dbReference>
<dbReference type="Pfam" id="PF00999">
    <property type="entry name" value="Na_H_Exchanger"/>
    <property type="match status" value="1"/>
</dbReference>
<evidence type="ECO:0000256" key="10">
    <source>
        <dbReference type="ARBA" id="ARBA00023201"/>
    </source>
</evidence>
<reference evidence="14" key="1">
    <citation type="journal article" date="2015" name="Proc. Natl. Acad. Sci. U.S.A.">
        <title>Networks of energetic and metabolic interactions define dynamics in microbial communities.</title>
        <authorList>
            <person name="Embree M."/>
            <person name="Liu J.K."/>
            <person name="Al-Bassam M.M."/>
            <person name="Zengler K."/>
        </authorList>
    </citation>
    <scope>NUCLEOTIDE SEQUENCE</scope>
</reference>
<feature type="transmembrane region" description="Helical" evidence="12">
    <location>
        <begin position="98"/>
        <end position="120"/>
    </location>
</feature>
<keyword evidence="10" id="KW-0739">Sodium transport</keyword>
<keyword evidence="9 12" id="KW-0472">Membrane</keyword>
<feature type="transmembrane region" description="Helical" evidence="12">
    <location>
        <begin position="322"/>
        <end position="345"/>
    </location>
</feature>